<dbReference type="PANTHER" id="PTHR16052">
    <property type="entry name" value="TBCC DOMAIN-CONTAINING PROTEIN 1"/>
    <property type="match status" value="1"/>
</dbReference>
<feature type="domain" description="C-CAP/cofactor C-like" evidence="3">
    <location>
        <begin position="462"/>
        <end position="604"/>
    </location>
</feature>
<proteinExistence type="inferred from homology"/>
<dbReference type="PANTHER" id="PTHR16052:SF0">
    <property type="entry name" value="TBCC DOMAIN-CONTAINING PROTEIN 1"/>
    <property type="match status" value="1"/>
</dbReference>
<organism evidence="4 5">
    <name type="scientific">Plasmodium chabaudi adami</name>
    <dbReference type="NCBI Taxonomy" id="5826"/>
    <lineage>
        <taxon>Eukaryota</taxon>
        <taxon>Sar</taxon>
        <taxon>Alveolata</taxon>
        <taxon>Apicomplexa</taxon>
        <taxon>Aconoidasida</taxon>
        <taxon>Haemosporida</taxon>
        <taxon>Plasmodiidae</taxon>
        <taxon>Plasmodium</taxon>
        <taxon>Plasmodium (Vinckeia)</taxon>
    </lineage>
</organism>
<dbReference type="InterPro" id="IPR039589">
    <property type="entry name" value="TBCC1"/>
</dbReference>
<dbReference type="InterPro" id="IPR012945">
    <property type="entry name" value="Tubulin-bd_cofactor_C_dom"/>
</dbReference>
<gene>
    <name evidence="4" type="ORF">PCHDS_000094800</name>
</gene>
<name>A0A1C6Y7Q2_PLACE</name>
<dbReference type="Pfam" id="PF07986">
    <property type="entry name" value="TBCC"/>
    <property type="match status" value="1"/>
</dbReference>
<dbReference type="InterPro" id="IPR016098">
    <property type="entry name" value="CAP/MinC_C"/>
</dbReference>
<dbReference type="EMBL" id="LT608186">
    <property type="protein sequence ID" value="SCM19322.1"/>
    <property type="molecule type" value="Genomic_DNA"/>
</dbReference>
<dbReference type="Proteomes" id="UP000507536">
    <property type="component" value="Chromosome 6"/>
</dbReference>
<accession>A0A1C6Y7Q2</accession>
<dbReference type="Gene3D" id="2.160.20.70">
    <property type="match status" value="1"/>
</dbReference>
<sequence>MEKKSEICLDKFKELVKLEKTNKEEFKDDEKCLFIRKEIFDHAIIYTSNKIDENSLMNYLKNLYAYFKKKHENNNCERNKNDEIYISLEDWLEYNELIKNQDNVVYLLFSCNICKSLWILLSITLQSIRKKNNLKRQRTIFNCTYEKLNIRELSGSRGKTDTTAGGSKRTSHEGPTQKLSEKLSEKSSEKCKDGGKDGGKEKGLTDQGSRETDDGKCLEAFEKETLKVWDENWLDECICIEFVIFFIILQFLKIDNVKKKYDKNLNEDCWPHFMGTSRDSNSRKNNSSNINSNGTQNVCGLSTSGNSNSFCNLKTIVYKSNLSDFFISSGKNYKKLLETYLIAFLSCTDIQNSTTLTEIPLYFRNYNFFLLDFIIDTNDEQNVYEKYMLKNDHKILYKTKIILDWLLKNLHIHEELNESIDSSVSSNDISKESAVESCSNALTKSYSYFSASSMKVDTNFRHSNSSNNGFEMVNNDIYEIKNMQGKTIYIKNNKSIINILNCKECNIYILTTVEYLKINFCVDVYIICLSTEMITTLFNSRNLEIHLVTRSLKIENVMDTDVYVYTETNIIIYGDTRNIQLAPYNVLNNKQKIFLEKSKIFFNEKTFELFAFPLKCKTNLSSPFMKGSNNNNNPLSNSIDGNKQIDIDNYLRTRGINNSYNSSSYTNQEYNKIGLGDEINRLSSYDKNFVNSNLSDTFTDYVYYILSPSKFYIIEVPNLENETNKNSESNDNYACLYLPEVYKNAIENKDQLTLNFLSFIDDINLTKSQKDKVTKILTYKLYEYIRKSKRISKTVNDILVRDSDAKGDCLAEDS</sequence>
<evidence type="ECO:0000256" key="1">
    <source>
        <dbReference type="ARBA" id="ARBA00008848"/>
    </source>
</evidence>
<comment type="similarity">
    <text evidence="1">Belongs to the TBCC family.</text>
</comment>
<protein>
    <recommendedName>
        <fullName evidence="3">C-CAP/cofactor C-like domain-containing protein</fullName>
    </recommendedName>
</protein>
<evidence type="ECO:0000256" key="2">
    <source>
        <dbReference type="SAM" id="MobiDB-lite"/>
    </source>
</evidence>
<evidence type="ECO:0000313" key="5">
    <source>
        <dbReference type="Proteomes" id="UP000507536"/>
    </source>
</evidence>
<dbReference type="PROSITE" id="PS51329">
    <property type="entry name" value="C_CAP_COFACTOR_C"/>
    <property type="match status" value="1"/>
</dbReference>
<dbReference type="AlphaFoldDB" id="A0A1C6Y7Q2"/>
<reference evidence="4 5" key="1">
    <citation type="submission" date="2016-08" db="EMBL/GenBank/DDBJ databases">
        <authorList>
            <consortium name="Pathogen Informatics"/>
        </authorList>
    </citation>
    <scope>NUCLEOTIDE SEQUENCE [LARGE SCALE GENOMIC DNA]</scope>
    <source>
        <strain evidence="4 5">DS</strain>
    </source>
</reference>
<evidence type="ECO:0000259" key="3">
    <source>
        <dbReference type="PROSITE" id="PS51329"/>
    </source>
</evidence>
<feature type="region of interest" description="Disordered" evidence="2">
    <location>
        <begin position="156"/>
        <end position="213"/>
    </location>
</feature>
<evidence type="ECO:0000313" key="4">
    <source>
        <dbReference type="EMBL" id="SCM19322.1"/>
    </source>
</evidence>
<dbReference type="InterPro" id="IPR017901">
    <property type="entry name" value="C-CAP_CF_C-like"/>
</dbReference>
<feature type="compositionally biased region" description="Basic and acidic residues" evidence="2">
    <location>
        <begin position="179"/>
        <end position="213"/>
    </location>
</feature>